<organism evidence="1">
    <name type="scientific">Arion vulgaris</name>
    <dbReference type="NCBI Taxonomy" id="1028688"/>
    <lineage>
        <taxon>Eukaryota</taxon>
        <taxon>Metazoa</taxon>
        <taxon>Spiralia</taxon>
        <taxon>Lophotrochozoa</taxon>
        <taxon>Mollusca</taxon>
        <taxon>Gastropoda</taxon>
        <taxon>Heterobranchia</taxon>
        <taxon>Euthyneura</taxon>
        <taxon>Panpulmonata</taxon>
        <taxon>Eupulmonata</taxon>
        <taxon>Stylommatophora</taxon>
        <taxon>Helicina</taxon>
        <taxon>Arionoidea</taxon>
        <taxon>Arionidae</taxon>
        <taxon>Arion</taxon>
    </lineage>
</organism>
<sequence>QDQEIDGNDRINLDELKNFDNEDDIVLVRRKMPTFSDDFMFKQQHQHTHNNNNILKRTPAQLFVRR</sequence>
<accession>A0A0B6Y637</accession>
<feature type="non-terminal residue" evidence="1">
    <location>
        <position position="66"/>
    </location>
</feature>
<reference evidence="1" key="1">
    <citation type="submission" date="2014-12" db="EMBL/GenBank/DDBJ databases">
        <title>Insight into the proteome of Arion vulgaris.</title>
        <authorList>
            <person name="Aradska J."/>
            <person name="Bulat T."/>
            <person name="Smidak R."/>
            <person name="Sarate P."/>
            <person name="Gangsoo J."/>
            <person name="Sialana F."/>
            <person name="Bilban M."/>
            <person name="Lubec G."/>
        </authorList>
    </citation>
    <scope>NUCLEOTIDE SEQUENCE</scope>
    <source>
        <tissue evidence="1">Skin</tissue>
    </source>
</reference>
<dbReference type="AlphaFoldDB" id="A0A0B6Y637"/>
<feature type="non-terminal residue" evidence="1">
    <location>
        <position position="1"/>
    </location>
</feature>
<name>A0A0B6Y637_9EUPU</name>
<evidence type="ECO:0000313" key="1">
    <source>
        <dbReference type="EMBL" id="CEK51624.1"/>
    </source>
</evidence>
<protein>
    <submittedName>
        <fullName evidence="1">Uncharacterized protein</fullName>
    </submittedName>
</protein>
<gene>
    <name evidence="1" type="primary">ORF13917</name>
</gene>
<proteinExistence type="predicted"/>
<dbReference type="EMBL" id="HACG01004759">
    <property type="protein sequence ID" value="CEK51624.1"/>
    <property type="molecule type" value="Transcribed_RNA"/>
</dbReference>